<dbReference type="EMBL" id="SMSI01000001">
    <property type="protein sequence ID" value="TDH38322.1"/>
    <property type="molecule type" value="Genomic_DNA"/>
</dbReference>
<sequence>MELENALLWEVSAFEFILVTVVLGGAAAWMTGRSVAHSWETNKLLGFYIVLLTAAVRFIHFSLFNGSLISLHYYIVDLIVLLGIAFAAKRFTRSRQMASQYSFKFTRSGPFSWKDR</sequence>
<feature type="domain" description="DUF6867" evidence="2">
    <location>
        <begin position="14"/>
        <end position="116"/>
    </location>
</feature>
<feature type="transmembrane region" description="Helical" evidence="1">
    <location>
        <begin position="44"/>
        <end position="65"/>
    </location>
</feature>
<feature type="transmembrane region" description="Helical" evidence="1">
    <location>
        <begin position="12"/>
        <end position="32"/>
    </location>
</feature>
<accession>A0A4R5PMT4</accession>
<evidence type="ECO:0000313" key="4">
    <source>
        <dbReference type="Proteomes" id="UP000295131"/>
    </source>
</evidence>
<dbReference type="Pfam" id="PF21741">
    <property type="entry name" value="DUF6867"/>
    <property type="match status" value="1"/>
</dbReference>
<keyword evidence="1" id="KW-0812">Transmembrane</keyword>
<keyword evidence="4" id="KW-1185">Reference proteome</keyword>
<dbReference type="AlphaFoldDB" id="A0A4R5PMT4"/>
<evidence type="ECO:0000256" key="1">
    <source>
        <dbReference type="SAM" id="Phobius"/>
    </source>
</evidence>
<evidence type="ECO:0000313" key="3">
    <source>
        <dbReference type="EMBL" id="TDH38322.1"/>
    </source>
</evidence>
<name>A0A4R5PMT4_9HYPH</name>
<evidence type="ECO:0000259" key="2">
    <source>
        <dbReference type="Pfam" id="PF21741"/>
    </source>
</evidence>
<protein>
    <recommendedName>
        <fullName evidence="2">DUF6867 domain-containing protein</fullName>
    </recommendedName>
</protein>
<proteinExistence type="predicted"/>
<reference evidence="3 4" key="1">
    <citation type="journal article" date="2013" name="Int. J. Syst. Evol. Microbiol.">
        <title>Hoeflea suaedae sp. nov., an endophytic bacterium isolated from the root of the halophyte Suaeda maritima.</title>
        <authorList>
            <person name="Chung E.J."/>
            <person name="Park J.A."/>
            <person name="Pramanik P."/>
            <person name="Bibi F."/>
            <person name="Jeon C.O."/>
            <person name="Chung Y.R."/>
        </authorList>
    </citation>
    <scope>NUCLEOTIDE SEQUENCE [LARGE SCALE GENOMIC DNA]</scope>
    <source>
        <strain evidence="3 4">YC6898</strain>
    </source>
</reference>
<feature type="transmembrane region" description="Helical" evidence="1">
    <location>
        <begin position="71"/>
        <end position="88"/>
    </location>
</feature>
<organism evidence="3 4">
    <name type="scientific">Pseudohoeflea suaedae</name>
    <dbReference type="NCBI Taxonomy" id="877384"/>
    <lineage>
        <taxon>Bacteria</taxon>
        <taxon>Pseudomonadati</taxon>
        <taxon>Pseudomonadota</taxon>
        <taxon>Alphaproteobacteria</taxon>
        <taxon>Hyphomicrobiales</taxon>
        <taxon>Rhizobiaceae</taxon>
        <taxon>Pseudohoeflea</taxon>
    </lineage>
</organism>
<dbReference type="RefSeq" id="WP_133283157.1">
    <property type="nucleotide sequence ID" value="NZ_SMSI01000001.1"/>
</dbReference>
<keyword evidence="1" id="KW-1133">Transmembrane helix</keyword>
<dbReference type="Proteomes" id="UP000295131">
    <property type="component" value="Unassembled WGS sequence"/>
</dbReference>
<gene>
    <name evidence="3" type="ORF">E2A64_04190</name>
</gene>
<dbReference type="InterPro" id="IPR049201">
    <property type="entry name" value="DUF6867"/>
</dbReference>
<dbReference type="OrthoDB" id="9806174at2"/>
<keyword evidence="1" id="KW-0472">Membrane</keyword>
<comment type="caution">
    <text evidence="3">The sequence shown here is derived from an EMBL/GenBank/DDBJ whole genome shotgun (WGS) entry which is preliminary data.</text>
</comment>